<organism evidence="3 4">
    <name type="scientific">Neolewinella maritima</name>
    <dbReference type="NCBI Taxonomy" id="1383882"/>
    <lineage>
        <taxon>Bacteria</taxon>
        <taxon>Pseudomonadati</taxon>
        <taxon>Bacteroidota</taxon>
        <taxon>Saprospiria</taxon>
        <taxon>Saprospirales</taxon>
        <taxon>Lewinellaceae</taxon>
        <taxon>Neolewinella</taxon>
    </lineage>
</organism>
<dbReference type="PROSITE" id="PS52016">
    <property type="entry name" value="TONB_DEPENDENT_REC_3"/>
    <property type="match status" value="1"/>
</dbReference>
<comment type="similarity">
    <text evidence="1">Belongs to the TonB-dependent receptor family.</text>
</comment>
<reference evidence="3" key="1">
    <citation type="submission" date="2021-12" db="EMBL/GenBank/DDBJ databases">
        <authorList>
            <person name="Rodrigo-Torres L."/>
            <person name="Arahal R. D."/>
            <person name="Lucena T."/>
        </authorList>
    </citation>
    <scope>NUCLEOTIDE SEQUENCE</scope>
    <source>
        <strain evidence="3">CECT 8419</strain>
    </source>
</reference>
<evidence type="ECO:0000256" key="1">
    <source>
        <dbReference type="PROSITE-ProRule" id="PRU01360"/>
    </source>
</evidence>
<keyword evidence="4" id="KW-1185">Reference proteome</keyword>
<evidence type="ECO:0000313" key="4">
    <source>
        <dbReference type="Proteomes" id="UP000837803"/>
    </source>
</evidence>
<dbReference type="SUPFAM" id="SSF56935">
    <property type="entry name" value="Porins"/>
    <property type="match status" value="1"/>
</dbReference>
<name>A0ABM9B4Z7_9BACT</name>
<dbReference type="InterPro" id="IPR039426">
    <property type="entry name" value="TonB-dep_rcpt-like"/>
</dbReference>
<dbReference type="InterPro" id="IPR037066">
    <property type="entry name" value="Plug_dom_sf"/>
</dbReference>
<comment type="subcellular location">
    <subcellularLocation>
        <location evidence="1">Cell outer membrane</location>
        <topology evidence="1">Multi-pass membrane protein</topology>
    </subcellularLocation>
</comment>
<evidence type="ECO:0000313" key="3">
    <source>
        <dbReference type="EMBL" id="CAH1002452.1"/>
    </source>
</evidence>
<evidence type="ECO:0000259" key="2">
    <source>
        <dbReference type="Pfam" id="PF07715"/>
    </source>
</evidence>
<gene>
    <name evidence="3" type="ORF">LEM8419_03331</name>
</gene>
<dbReference type="Proteomes" id="UP000837803">
    <property type="component" value="Unassembled WGS sequence"/>
</dbReference>
<keyword evidence="1" id="KW-0998">Cell outer membrane</keyword>
<dbReference type="Pfam" id="PF07715">
    <property type="entry name" value="Plug"/>
    <property type="match status" value="1"/>
</dbReference>
<keyword evidence="1" id="KW-0813">Transport</keyword>
<keyword evidence="1" id="KW-0812">Transmembrane</keyword>
<protein>
    <recommendedName>
        <fullName evidence="2">TonB-dependent receptor plug domain-containing protein</fullName>
    </recommendedName>
</protein>
<accession>A0ABM9B4Z7</accession>
<dbReference type="InterPro" id="IPR012910">
    <property type="entry name" value="Plug_dom"/>
</dbReference>
<proteinExistence type="inferred from homology"/>
<sequence>MIRGDNGTKGNGNSPLFVVDGRPSGHDYAAIYNSISMSDVKSVKVLKGPSQTNVYGSDATGGVIAITLRRD</sequence>
<keyword evidence="1" id="KW-0472">Membrane</keyword>
<dbReference type="Gene3D" id="2.170.130.10">
    <property type="entry name" value="TonB-dependent receptor, plug domain"/>
    <property type="match status" value="1"/>
</dbReference>
<dbReference type="EMBL" id="CAKLPZ010000005">
    <property type="protein sequence ID" value="CAH1002452.1"/>
    <property type="molecule type" value="Genomic_DNA"/>
</dbReference>
<keyword evidence="1" id="KW-1134">Transmembrane beta strand</keyword>
<feature type="domain" description="TonB-dependent receptor plug" evidence="2">
    <location>
        <begin position="2"/>
        <end position="63"/>
    </location>
</feature>
<comment type="caution">
    <text evidence="3">The sequence shown here is derived from an EMBL/GenBank/DDBJ whole genome shotgun (WGS) entry which is preliminary data.</text>
</comment>